<dbReference type="InterPro" id="IPR014314">
    <property type="entry name" value="Succ_DH_cytb556"/>
</dbReference>
<dbReference type="InterPro" id="IPR000701">
    <property type="entry name" value="SuccDH_FuR_B_TM-su"/>
</dbReference>
<evidence type="ECO:0000256" key="6">
    <source>
        <dbReference type="ARBA" id="ARBA00022617"/>
    </source>
</evidence>
<dbReference type="Proteomes" id="UP001180487">
    <property type="component" value="Unassembled WGS sequence"/>
</dbReference>
<gene>
    <name evidence="14" type="ORF">J2X19_003988</name>
</gene>
<keyword evidence="10" id="KW-0408">Iron</keyword>
<dbReference type="InterPro" id="IPR034804">
    <property type="entry name" value="SQR/QFR_C/D"/>
</dbReference>
<accession>A0ABU2CD93</accession>
<evidence type="ECO:0000256" key="10">
    <source>
        <dbReference type="ARBA" id="ARBA00023004"/>
    </source>
</evidence>
<name>A0ABU2CD93_9BURK</name>
<dbReference type="RefSeq" id="WP_310375830.1">
    <property type="nucleotide sequence ID" value="NZ_JAVDXT010000004.1"/>
</dbReference>
<feature type="transmembrane region" description="Helical" evidence="13">
    <location>
        <begin position="85"/>
        <end position="106"/>
    </location>
</feature>
<keyword evidence="6" id="KW-0349">Heme</keyword>
<evidence type="ECO:0000256" key="8">
    <source>
        <dbReference type="ARBA" id="ARBA00022723"/>
    </source>
</evidence>
<evidence type="ECO:0000313" key="15">
    <source>
        <dbReference type="Proteomes" id="UP001180487"/>
    </source>
</evidence>
<evidence type="ECO:0000256" key="13">
    <source>
        <dbReference type="SAM" id="Phobius"/>
    </source>
</evidence>
<keyword evidence="9 13" id="KW-1133">Transmembrane helix</keyword>
<feature type="transmembrane region" description="Helical" evidence="13">
    <location>
        <begin position="34"/>
        <end position="54"/>
    </location>
</feature>
<comment type="similarity">
    <text evidence="4">Belongs to the cytochrome b560 family.</text>
</comment>
<protein>
    <recommendedName>
        <fullName evidence="5">Succinate dehydrogenase cytochrome b556 subunit</fullName>
    </recommendedName>
</protein>
<evidence type="ECO:0000313" key="14">
    <source>
        <dbReference type="EMBL" id="MDR7379294.1"/>
    </source>
</evidence>
<dbReference type="CDD" id="cd03499">
    <property type="entry name" value="SQR_TypeC_SdhC"/>
    <property type="match status" value="1"/>
</dbReference>
<dbReference type="Gene3D" id="1.20.1300.10">
    <property type="entry name" value="Fumarate reductase/succinate dehydrogenase, transmembrane subunit"/>
    <property type="match status" value="1"/>
</dbReference>
<dbReference type="EMBL" id="JAVDXT010000004">
    <property type="protein sequence ID" value="MDR7379294.1"/>
    <property type="molecule type" value="Genomic_DNA"/>
</dbReference>
<dbReference type="SUPFAM" id="SSF81343">
    <property type="entry name" value="Fumarate reductase respiratory complex transmembrane subunits"/>
    <property type="match status" value="1"/>
</dbReference>
<comment type="function">
    <text evidence="2">Membrane-anchoring subunit of succinate dehydrogenase (SDH).</text>
</comment>
<evidence type="ECO:0000256" key="4">
    <source>
        <dbReference type="ARBA" id="ARBA00007244"/>
    </source>
</evidence>
<sequence length="145" mass="15868">MSSNIRSRHEHRNISIAQLIPYMKRFPASAWVSLLHRVSGAVMFLLLPLIIWAFDASVSSEVSYAKLTQVFDTGVGLLPGGAIKLLALVILWAFLHHLIAGVRFLILDVNHASVEKKRSAYSARGVLVSSVALTALLGAKIFGLY</sequence>
<evidence type="ECO:0000256" key="2">
    <source>
        <dbReference type="ARBA" id="ARBA00004050"/>
    </source>
</evidence>
<evidence type="ECO:0000256" key="1">
    <source>
        <dbReference type="ARBA" id="ARBA00001971"/>
    </source>
</evidence>
<evidence type="ECO:0000256" key="3">
    <source>
        <dbReference type="ARBA" id="ARBA00004370"/>
    </source>
</evidence>
<comment type="subunit">
    <text evidence="12">Part of an enzyme complex containing four subunits: a flavoprotein, an iron-sulfur protein, plus two membrane-anchoring proteins, SdhC and SdhD. The complex can form homotrimers.</text>
</comment>
<evidence type="ECO:0000256" key="5">
    <source>
        <dbReference type="ARBA" id="ARBA00020076"/>
    </source>
</evidence>
<dbReference type="Pfam" id="PF01127">
    <property type="entry name" value="Sdh_cyt"/>
    <property type="match status" value="1"/>
</dbReference>
<keyword evidence="7 13" id="KW-0812">Transmembrane</keyword>
<evidence type="ECO:0000256" key="7">
    <source>
        <dbReference type="ARBA" id="ARBA00022692"/>
    </source>
</evidence>
<keyword evidence="8" id="KW-0479">Metal-binding</keyword>
<comment type="subcellular location">
    <subcellularLocation>
        <location evidence="3">Membrane</location>
    </subcellularLocation>
</comment>
<evidence type="ECO:0000256" key="11">
    <source>
        <dbReference type="ARBA" id="ARBA00023136"/>
    </source>
</evidence>
<comment type="cofactor">
    <cofactor evidence="1">
        <name>heme</name>
        <dbReference type="ChEBI" id="CHEBI:30413"/>
    </cofactor>
</comment>
<proteinExistence type="inferred from homology"/>
<keyword evidence="15" id="KW-1185">Reference proteome</keyword>
<dbReference type="NCBIfam" id="TIGR02970">
    <property type="entry name" value="succ_dehyd_cytB"/>
    <property type="match status" value="1"/>
</dbReference>
<feature type="transmembrane region" description="Helical" evidence="13">
    <location>
        <begin position="126"/>
        <end position="144"/>
    </location>
</feature>
<reference evidence="14 15" key="1">
    <citation type="submission" date="2023-07" db="EMBL/GenBank/DDBJ databases">
        <title>Sorghum-associated microbial communities from plants grown in Nebraska, USA.</title>
        <authorList>
            <person name="Schachtman D."/>
        </authorList>
    </citation>
    <scope>NUCLEOTIDE SEQUENCE [LARGE SCALE GENOMIC DNA]</scope>
    <source>
        <strain evidence="14 15">BE313</strain>
    </source>
</reference>
<evidence type="ECO:0000256" key="12">
    <source>
        <dbReference type="ARBA" id="ARBA00025912"/>
    </source>
</evidence>
<organism evidence="14 15">
    <name type="scientific">Rhodoferax ferrireducens</name>
    <dbReference type="NCBI Taxonomy" id="192843"/>
    <lineage>
        <taxon>Bacteria</taxon>
        <taxon>Pseudomonadati</taxon>
        <taxon>Pseudomonadota</taxon>
        <taxon>Betaproteobacteria</taxon>
        <taxon>Burkholderiales</taxon>
        <taxon>Comamonadaceae</taxon>
        <taxon>Rhodoferax</taxon>
    </lineage>
</organism>
<evidence type="ECO:0000256" key="9">
    <source>
        <dbReference type="ARBA" id="ARBA00022989"/>
    </source>
</evidence>
<keyword evidence="11 13" id="KW-0472">Membrane</keyword>
<comment type="caution">
    <text evidence="14">The sequence shown here is derived from an EMBL/GenBank/DDBJ whole genome shotgun (WGS) entry which is preliminary data.</text>
</comment>
<dbReference type="PIRSF" id="PIRSF000178">
    <property type="entry name" value="SDH_cyt_b560"/>
    <property type="match status" value="1"/>
</dbReference>